<dbReference type="Pfam" id="PF20434">
    <property type="entry name" value="BD-FAE"/>
    <property type="match status" value="1"/>
</dbReference>
<feature type="domain" description="BD-FAE-like" evidence="1">
    <location>
        <begin position="59"/>
        <end position="99"/>
    </location>
</feature>
<dbReference type="InterPro" id="IPR049492">
    <property type="entry name" value="BD-FAE-like_dom"/>
</dbReference>
<evidence type="ECO:0000313" key="2">
    <source>
        <dbReference type="EMBL" id="MBK0368336.1"/>
    </source>
</evidence>
<dbReference type="RefSeq" id="WP_200104271.1">
    <property type="nucleotide sequence ID" value="NZ_JAEHFV010000001.1"/>
</dbReference>
<comment type="caution">
    <text evidence="2">The sequence shown here is derived from an EMBL/GenBank/DDBJ whole genome shotgun (WGS) entry which is preliminary data.</text>
</comment>
<gene>
    <name evidence="2" type="ORF">I5M07_00700</name>
</gene>
<proteinExistence type="predicted"/>
<reference evidence="2" key="1">
    <citation type="submission" date="2020-12" db="EMBL/GenBank/DDBJ databases">
        <title>Bacterial novel species Flavobacterium sp. SE-1-e isolated from soil.</title>
        <authorList>
            <person name="Jung H.-Y."/>
        </authorList>
    </citation>
    <scope>NUCLEOTIDE SEQUENCE</scope>
    <source>
        <strain evidence="2">SE-1-e</strain>
    </source>
</reference>
<sequence length="109" mass="12248">MFKNINFRLLFLISGMTICCFSCNQIKKNVIIPPTVKMNGITFSNVNYKKIASNDSLVMDIYLPIGVSKSLRPAVLFIHGGGWTGGDKSVIKTFLGNMFSMTFWREDTL</sequence>
<evidence type="ECO:0000313" key="3">
    <source>
        <dbReference type="Proteomes" id="UP000609172"/>
    </source>
</evidence>
<dbReference type="Gene3D" id="3.40.50.1820">
    <property type="entry name" value="alpha/beta hydrolase"/>
    <property type="match status" value="1"/>
</dbReference>
<protein>
    <recommendedName>
        <fullName evidence="1">BD-FAE-like domain-containing protein</fullName>
    </recommendedName>
</protein>
<dbReference type="AlphaFoldDB" id="A0A934PHR9"/>
<dbReference type="SUPFAM" id="SSF53474">
    <property type="entry name" value="alpha/beta-Hydrolases"/>
    <property type="match status" value="1"/>
</dbReference>
<dbReference type="Proteomes" id="UP000609172">
    <property type="component" value="Unassembled WGS sequence"/>
</dbReference>
<keyword evidence="3" id="KW-1185">Reference proteome</keyword>
<dbReference type="InterPro" id="IPR029058">
    <property type="entry name" value="AB_hydrolase_fold"/>
</dbReference>
<organism evidence="2 3">
    <name type="scientific">Flavobacterium agrisoli</name>
    <dbReference type="NCBI Taxonomy" id="2793066"/>
    <lineage>
        <taxon>Bacteria</taxon>
        <taxon>Pseudomonadati</taxon>
        <taxon>Bacteroidota</taxon>
        <taxon>Flavobacteriia</taxon>
        <taxon>Flavobacteriales</taxon>
        <taxon>Flavobacteriaceae</taxon>
        <taxon>Flavobacterium</taxon>
    </lineage>
</organism>
<dbReference type="EMBL" id="JAEHFV010000001">
    <property type="protein sequence ID" value="MBK0368336.1"/>
    <property type="molecule type" value="Genomic_DNA"/>
</dbReference>
<name>A0A934PHR9_9FLAO</name>
<accession>A0A934PHR9</accession>
<evidence type="ECO:0000259" key="1">
    <source>
        <dbReference type="Pfam" id="PF20434"/>
    </source>
</evidence>